<reference evidence="2 3" key="1">
    <citation type="submission" date="2016-09" db="EMBL/GenBank/DDBJ databases">
        <title>Extensive genetic diversity and differential bi-allelic expression allows diatom success in the polar Southern Ocean.</title>
        <authorList>
            <consortium name="DOE Joint Genome Institute"/>
            <person name="Mock T."/>
            <person name="Otillar R.P."/>
            <person name="Strauss J."/>
            <person name="Dupont C."/>
            <person name="Frickenhaus S."/>
            <person name="Maumus F."/>
            <person name="Mcmullan M."/>
            <person name="Sanges R."/>
            <person name="Schmutz J."/>
            <person name="Toseland A."/>
            <person name="Valas R."/>
            <person name="Veluchamy A."/>
            <person name="Ward B.J."/>
            <person name="Allen A."/>
            <person name="Barry K."/>
            <person name="Falciatore A."/>
            <person name="Ferrante M."/>
            <person name="Fortunato A.E."/>
            <person name="Gloeckner G."/>
            <person name="Gruber A."/>
            <person name="Hipkin R."/>
            <person name="Janech M."/>
            <person name="Kroth P."/>
            <person name="Leese F."/>
            <person name="Lindquist E."/>
            <person name="Lyon B.R."/>
            <person name="Martin J."/>
            <person name="Mayer C."/>
            <person name="Parker M."/>
            <person name="Quesneville H."/>
            <person name="Raymond J."/>
            <person name="Uhlig C."/>
            <person name="Valentin K.U."/>
            <person name="Worden A.Z."/>
            <person name="Armbrust E.V."/>
            <person name="Bowler C."/>
            <person name="Green B."/>
            <person name="Moulton V."/>
            <person name="Van Oosterhout C."/>
            <person name="Grigoriev I."/>
        </authorList>
    </citation>
    <scope>NUCLEOTIDE SEQUENCE [LARGE SCALE GENOMIC DNA]</scope>
    <source>
        <strain evidence="2 3">CCMP1102</strain>
    </source>
</reference>
<feature type="compositionally biased region" description="Basic residues" evidence="1">
    <location>
        <begin position="30"/>
        <end position="56"/>
    </location>
</feature>
<dbReference type="InParanoid" id="A0A1E7EWK5"/>
<protein>
    <submittedName>
        <fullName evidence="2">Uncharacterized protein</fullName>
    </submittedName>
</protein>
<dbReference type="OrthoDB" id="409395at2759"/>
<evidence type="ECO:0000313" key="3">
    <source>
        <dbReference type="Proteomes" id="UP000095751"/>
    </source>
</evidence>
<evidence type="ECO:0000313" key="2">
    <source>
        <dbReference type="EMBL" id="OEU10351.1"/>
    </source>
</evidence>
<dbReference type="PANTHER" id="PTHR31270:SF1">
    <property type="entry name" value="GLUTAMINYL-PEPTIDE CYCLOTRANSFERASE"/>
    <property type="match status" value="1"/>
</dbReference>
<feature type="region of interest" description="Disordered" evidence="1">
    <location>
        <begin position="1"/>
        <end position="110"/>
    </location>
</feature>
<feature type="compositionally biased region" description="Polar residues" evidence="1">
    <location>
        <begin position="1"/>
        <end position="13"/>
    </location>
</feature>
<feature type="compositionally biased region" description="Low complexity" evidence="1">
    <location>
        <begin position="188"/>
        <end position="199"/>
    </location>
</feature>
<feature type="compositionally biased region" description="Low complexity" evidence="1">
    <location>
        <begin position="101"/>
        <end position="110"/>
    </location>
</feature>
<keyword evidence="3" id="KW-1185">Reference proteome</keyword>
<dbReference type="SUPFAM" id="SSF50969">
    <property type="entry name" value="YVTN repeat-like/Quinoprotein amine dehydrogenase"/>
    <property type="match status" value="1"/>
</dbReference>
<accession>A0A1E7EWK5</accession>
<dbReference type="PANTHER" id="PTHR31270">
    <property type="entry name" value="GLUTAMINYL-PEPTIDE CYCLOTRANSFERASE"/>
    <property type="match status" value="1"/>
</dbReference>
<dbReference type="InterPro" id="IPR011044">
    <property type="entry name" value="Quino_amine_DH_bsu"/>
</dbReference>
<proteinExistence type="predicted"/>
<feature type="compositionally biased region" description="Low complexity" evidence="1">
    <location>
        <begin position="155"/>
        <end position="164"/>
    </location>
</feature>
<name>A0A1E7EWK5_9STRA</name>
<dbReference type="InterPro" id="IPR007788">
    <property type="entry name" value="QCT"/>
</dbReference>
<feature type="compositionally biased region" description="Basic and acidic residues" evidence="1">
    <location>
        <begin position="79"/>
        <end position="92"/>
    </location>
</feature>
<feature type="compositionally biased region" description="Acidic residues" evidence="1">
    <location>
        <begin position="165"/>
        <end position="187"/>
    </location>
</feature>
<organism evidence="2 3">
    <name type="scientific">Fragilariopsis cylindrus CCMP1102</name>
    <dbReference type="NCBI Taxonomy" id="635003"/>
    <lineage>
        <taxon>Eukaryota</taxon>
        <taxon>Sar</taxon>
        <taxon>Stramenopiles</taxon>
        <taxon>Ochrophyta</taxon>
        <taxon>Bacillariophyta</taxon>
        <taxon>Bacillariophyceae</taxon>
        <taxon>Bacillariophycidae</taxon>
        <taxon>Bacillariales</taxon>
        <taxon>Bacillariaceae</taxon>
        <taxon>Fragilariopsis</taxon>
    </lineage>
</organism>
<feature type="compositionally biased region" description="Low complexity" evidence="1">
    <location>
        <begin position="14"/>
        <end position="29"/>
    </location>
</feature>
<dbReference type="KEGG" id="fcy:FRACYDRAFT_247383"/>
<dbReference type="AlphaFoldDB" id="A0A1E7EWK5"/>
<gene>
    <name evidence="2" type="ORF">FRACYDRAFT_247383</name>
</gene>
<evidence type="ECO:0000256" key="1">
    <source>
        <dbReference type="SAM" id="MobiDB-lite"/>
    </source>
</evidence>
<dbReference type="EMBL" id="KV784372">
    <property type="protein sequence ID" value="OEU10351.1"/>
    <property type="molecule type" value="Genomic_DNA"/>
</dbReference>
<dbReference type="Pfam" id="PF05096">
    <property type="entry name" value="Glu_cyclase_2"/>
    <property type="match status" value="3"/>
</dbReference>
<dbReference type="Proteomes" id="UP000095751">
    <property type="component" value="Unassembled WGS sequence"/>
</dbReference>
<dbReference type="GO" id="GO:0016603">
    <property type="term" value="F:glutaminyl-peptide cyclotransferase activity"/>
    <property type="evidence" value="ECO:0007669"/>
    <property type="project" value="InterPro"/>
</dbReference>
<feature type="region of interest" description="Disordered" evidence="1">
    <location>
        <begin position="153"/>
        <end position="207"/>
    </location>
</feature>
<sequence length="500" mass="57795">MMSGNSSGVSNVPTTTTTTTTTNNNNNHNKQLKKNKNKNKQMNKTKTKSKSKKRLQHSNDNDDDDEEEEAKQSVMNLRRHQEVEAEAEKGKITEVPPPPSTSNSDSDWTDSTIMTDNWTLVKKYAHDPVSFTQGLEVVPFHIASTLFDNYKAEQQKQQQRQQQQQEDEEEEAEDEECSNVEEDENDDQTCNSNTNDNDTPNPPPPLLVVESTGMYGDSLVRIWEPKIGTIIKETSMNKKLFGEGLCFYRDTILLDTDTDTNDATSPPVERDLYVQLTYREQTILIYDAHTLELLKTIQKWPSETTTKEGWGITYNPTERIFYVTDGSDYIHYWNRQFQEIRPKQRVYINELITVDDNQNDDEKYIIWPRKEDSTSYPINYLNELEYDITTNTILANKIFDDIVLRIDPETGLVLTVYNFDSPNGNDKILYPKSLRTNKNVLNENNQNSDQNENDDIELELAVLPEPDVFNGIAIIPNTDGKEWLLTGKYWNSVYYIRIDE</sequence>